<evidence type="ECO:0000313" key="1">
    <source>
        <dbReference type="EMBL" id="SPC73927.1"/>
    </source>
</evidence>
<dbReference type="EMBL" id="OIVN01000082">
    <property type="protein sequence ID" value="SPC73927.1"/>
    <property type="molecule type" value="Genomic_DNA"/>
</dbReference>
<name>A0A2N9E4P6_FAGSY</name>
<organism evidence="1">
    <name type="scientific">Fagus sylvatica</name>
    <name type="common">Beechnut</name>
    <dbReference type="NCBI Taxonomy" id="28930"/>
    <lineage>
        <taxon>Eukaryota</taxon>
        <taxon>Viridiplantae</taxon>
        <taxon>Streptophyta</taxon>
        <taxon>Embryophyta</taxon>
        <taxon>Tracheophyta</taxon>
        <taxon>Spermatophyta</taxon>
        <taxon>Magnoliopsida</taxon>
        <taxon>eudicotyledons</taxon>
        <taxon>Gunneridae</taxon>
        <taxon>Pentapetalae</taxon>
        <taxon>rosids</taxon>
        <taxon>fabids</taxon>
        <taxon>Fagales</taxon>
        <taxon>Fagaceae</taxon>
        <taxon>Fagus</taxon>
    </lineage>
</organism>
<dbReference type="AlphaFoldDB" id="A0A2N9E4P6"/>
<accession>A0A2N9E4P6</accession>
<reference evidence="1" key="1">
    <citation type="submission" date="2018-02" db="EMBL/GenBank/DDBJ databases">
        <authorList>
            <person name="Cohen D.B."/>
            <person name="Kent A.D."/>
        </authorList>
    </citation>
    <scope>NUCLEOTIDE SEQUENCE</scope>
</reference>
<protein>
    <submittedName>
        <fullName evidence="1">Uncharacterized protein</fullName>
    </submittedName>
</protein>
<proteinExistence type="predicted"/>
<gene>
    <name evidence="1" type="ORF">FSB_LOCUS1809</name>
</gene>
<sequence>MGEKLLVGEAGHVQYALGSLRCASELFARAPLLQHGFLTLVSSTSCKVPTACTCRVLISKEYEK</sequence>